<protein>
    <recommendedName>
        <fullName evidence="4">DUF4177 domain-containing protein</fullName>
    </recommendedName>
</protein>
<dbReference type="EMBL" id="VICH01000007">
    <property type="protein sequence ID" value="TQV67054.1"/>
    <property type="molecule type" value="Genomic_DNA"/>
</dbReference>
<keyword evidence="3" id="KW-1185">Reference proteome</keyword>
<keyword evidence="1" id="KW-0812">Transmembrane</keyword>
<organism evidence="2 3">
    <name type="scientific">Aliiroseovarius halocynthiae</name>
    <dbReference type="NCBI Taxonomy" id="985055"/>
    <lineage>
        <taxon>Bacteria</taxon>
        <taxon>Pseudomonadati</taxon>
        <taxon>Pseudomonadota</taxon>
        <taxon>Alphaproteobacteria</taxon>
        <taxon>Rhodobacterales</taxon>
        <taxon>Paracoccaceae</taxon>
        <taxon>Aliiroseovarius</taxon>
    </lineage>
</organism>
<reference evidence="2 3" key="1">
    <citation type="submission" date="2019-06" db="EMBL/GenBank/DDBJ databases">
        <title>A novel species of marine bacteria.</title>
        <authorList>
            <person name="Wang Y."/>
        </authorList>
    </citation>
    <scope>NUCLEOTIDE SEQUENCE [LARGE SCALE GENOMIC DNA]</scope>
    <source>
        <strain evidence="2 3">MA1-10</strain>
    </source>
</reference>
<keyword evidence="1" id="KW-1133">Transmembrane helix</keyword>
<feature type="transmembrane region" description="Helical" evidence="1">
    <location>
        <begin position="52"/>
        <end position="78"/>
    </location>
</feature>
<keyword evidence="1" id="KW-0472">Membrane</keyword>
<dbReference type="AlphaFoldDB" id="A0A545SQ20"/>
<name>A0A545SQ20_9RHOB</name>
<dbReference type="Proteomes" id="UP000315816">
    <property type="component" value="Unassembled WGS sequence"/>
</dbReference>
<accession>A0A545SQ20</accession>
<evidence type="ECO:0000256" key="1">
    <source>
        <dbReference type="SAM" id="Phobius"/>
    </source>
</evidence>
<dbReference type="RefSeq" id="WP_142853867.1">
    <property type="nucleotide sequence ID" value="NZ_FXWW01000003.1"/>
</dbReference>
<sequence length="83" mass="9385">MNRINKVTRVNFAGGLIGLIAGSSKGKIQKAIMDENAEGWNFVEYIPDQPNLIIYVLRLLLLMLTLGLWTLSTGYLFVFEKPR</sequence>
<evidence type="ECO:0000313" key="3">
    <source>
        <dbReference type="Proteomes" id="UP000315816"/>
    </source>
</evidence>
<proteinExistence type="predicted"/>
<comment type="caution">
    <text evidence="2">The sequence shown here is derived from an EMBL/GenBank/DDBJ whole genome shotgun (WGS) entry which is preliminary data.</text>
</comment>
<evidence type="ECO:0000313" key="2">
    <source>
        <dbReference type="EMBL" id="TQV67054.1"/>
    </source>
</evidence>
<gene>
    <name evidence="2" type="ORF">FIL88_10720</name>
</gene>
<evidence type="ECO:0008006" key="4">
    <source>
        <dbReference type="Google" id="ProtNLM"/>
    </source>
</evidence>